<evidence type="ECO:0000313" key="3">
    <source>
        <dbReference type="Proteomes" id="UP000826195"/>
    </source>
</evidence>
<feature type="non-terminal residue" evidence="2">
    <location>
        <position position="166"/>
    </location>
</feature>
<feature type="domain" description="MULE transposase" evidence="1">
    <location>
        <begin position="3"/>
        <end position="67"/>
    </location>
</feature>
<reference evidence="2 3" key="1">
    <citation type="journal article" date="2021" name="J. Hered.">
        <title>A chromosome-level genome assembly of the parasitoid wasp, Cotesia glomerata (Hymenoptera: Braconidae).</title>
        <authorList>
            <person name="Pinto B.J."/>
            <person name="Weis J.J."/>
            <person name="Gamble T."/>
            <person name="Ode P.J."/>
            <person name="Paul R."/>
            <person name="Zaspel J.M."/>
        </authorList>
    </citation>
    <scope>NUCLEOTIDE SEQUENCE [LARGE SCALE GENOMIC DNA]</scope>
    <source>
        <strain evidence="2">CgM1</strain>
    </source>
</reference>
<proteinExistence type="predicted"/>
<dbReference type="AlphaFoldDB" id="A0AAV7J3C7"/>
<gene>
    <name evidence="2" type="ORF">KQX54_000272</name>
</gene>
<dbReference type="InterPro" id="IPR018289">
    <property type="entry name" value="MULE_transposase_dom"/>
</dbReference>
<feature type="non-terminal residue" evidence="2">
    <location>
        <position position="1"/>
    </location>
</feature>
<sequence>ALPICWMLMTAKSSSAYSAGLTYFKDVLAPHIQPQTIITDFEISLRNSIQFTFPQAKHVGCLFHYCQLCKEWISGQIMIRKFMALALVPHQDIPAGFDWLVTNLPADIRGIFDPFIVYYRCQWLIRETPARYSVYNEKHRSNNYSEASNRRNKLRFGIHPSIWTFT</sequence>
<dbReference type="Pfam" id="PF10551">
    <property type="entry name" value="MULE"/>
    <property type="match status" value="1"/>
</dbReference>
<comment type="caution">
    <text evidence="2">The sequence shown here is derived from an EMBL/GenBank/DDBJ whole genome shotgun (WGS) entry which is preliminary data.</text>
</comment>
<dbReference type="Proteomes" id="UP000826195">
    <property type="component" value="Unassembled WGS sequence"/>
</dbReference>
<accession>A0AAV7J3C7</accession>
<evidence type="ECO:0000259" key="1">
    <source>
        <dbReference type="Pfam" id="PF10551"/>
    </source>
</evidence>
<keyword evidence="3" id="KW-1185">Reference proteome</keyword>
<protein>
    <recommendedName>
        <fullName evidence="1">MULE transposase domain-containing protein</fullName>
    </recommendedName>
</protein>
<organism evidence="2 3">
    <name type="scientific">Cotesia glomerata</name>
    <name type="common">Lepidopteran parasitic wasp</name>
    <name type="synonym">Apanteles glomeratus</name>
    <dbReference type="NCBI Taxonomy" id="32391"/>
    <lineage>
        <taxon>Eukaryota</taxon>
        <taxon>Metazoa</taxon>
        <taxon>Ecdysozoa</taxon>
        <taxon>Arthropoda</taxon>
        <taxon>Hexapoda</taxon>
        <taxon>Insecta</taxon>
        <taxon>Pterygota</taxon>
        <taxon>Neoptera</taxon>
        <taxon>Endopterygota</taxon>
        <taxon>Hymenoptera</taxon>
        <taxon>Apocrita</taxon>
        <taxon>Ichneumonoidea</taxon>
        <taxon>Braconidae</taxon>
        <taxon>Microgastrinae</taxon>
        <taxon>Cotesia</taxon>
    </lineage>
</organism>
<evidence type="ECO:0000313" key="2">
    <source>
        <dbReference type="EMBL" id="KAH0562110.1"/>
    </source>
</evidence>
<name>A0AAV7J3C7_COTGL</name>
<dbReference type="EMBL" id="JAHXZJ010000299">
    <property type="protein sequence ID" value="KAH0562110.1"/>
    <property type="molecule type" value="Genomic_DNA"/>
</dbReference>